<evidence type="ECO:0000313" key="2">
    <source>
        <dbReference type="Proteomes" id="UP001161064"/>
    </source>
</evidence>
<dbReference type="Proteomes" id="UP001161064">
    <property type="component" value="Unassembled WGS sequence"/>
</dbReference>
<keyword evidence="2" id="KW-1185">Reference proteome</keyword>
<protein>
    <submittedName>
        <fullName evidence="1">Uncharacterized protein</fullName>
    </submittedName>
</protein>
<organism evidence="1 2">
    <name type="scientific">Candidatus Phycosocius spiralis</name>
    <dbReference type="NCBI Taxonomy" id="2815099"/>
    <lineage>
        <taxon>Bacteria</taxon>
        <taxon>Pseudomonadati</taxon>
        <taxon>Pseudomonadota</taxon>
        <taxon>Alphaproteobacteria</taxon>
        <taxon>Caulobacterales</taxon>
        <taxon>Caulobacterales incertae sedis</taxon>
        <taxon>Candidatus Phycosocius</taxon>
    </lineage>
</organism>
<gene>
    <name evidence="1" type="ORF">PsB1_2233</name>
</gene>
<comment type="caution">
    <text evidence="1">The sequence shown here is derived from an EMBL/GenBank/DDBJ whole genome shotgun (WGS) entry which is preliminary data.</text>
</comment>
<accession>A0ABQ4PZI6</accession>
<dbReference type="EMBL" id="BPFZ01000019">
    <property type="protein sequence ID" value="GIU68079.1"/>
    <property type="molecule type" value="Genomic_DNA"/>
</dbReference>
<evidence type="ECO:0000313" key="1">
    <source>
        <dbReference type="EMBL" id="GIU68079.1"/>
    </source>
</evidence>
<sequence>MRDDAVIFSRPNVSFTNTIHSEPRIEETFVARAKENQLLESESQMAQRRAQRDAWALLQRVHSTLDLSYVQVIEVMSKDAGAHVALLARQFPAIHFELSEEATRCEASVRVLWAPDGLTKPISATQLASYDAVVITHPPEALSQTIAAFSGFARVSACRDFQKGSALAIFGKGLARDLFRAKVRDIAA</sequence>
<proteinExistence type="predicted"/>
<name>A0ABQ4PZI6_9PROT</name>
<reference evidence="1" key="1">
    <citation type="submission" date="2021-05" db="EMBL/GenBank/DDBJ databases">
        <authorList>
            <person name="Tanabe Y."/>
        </authorList>
    </citation>
    <scope>NUCLEOTIDE SEQUENCE</scope>
    <source>
        <strain evidence="1">BOTRYCO-1</strain>
    </source>
</reference>
<reference evidence="1" key="2">
    <citation type="journal article" date="2023" name="ISME Commun">
        <title>Characterization of a bloom-associated alphaproteobacterial lineage, 'Candidatus Phycosocius': insights into freshwater algal-bacterial interactions.</title>
        <authorList>
            <person name="Tanabe Y."/>
            <person name="Yamaguchi H."/>
            <person name="Yoshida M."/>
            <person name="Kai A."/>
            <person name="Okazaki Y."/>
        </authorList>
    </citation>
    <scope>NUCLEOTIDE SEQUENCE</scope>
    <source>
        <strain evidence="1">BOTRYCO-1</strain>
    </source>
</reference>